<dbReference type="Proteomes" id="UP001212042">
    <property type="component" value="Unassembled WGS sequence"/>
</dbReference>
<accession>A0ABT4XFF3</accession>
<protein>
    <submittedName>
        <fullName evidence="2">Uncharacterized protein</fullName>
    </submittedName>
</protein>
<keyword evidence="1" id="KW-0472">Membrane</keyword>
<reference evidence="2 3" key="1">
    <citation type="submission" date="2023-01" db="EMBL/GenBank/DDBJ databases">
        <title>Pseudomonas SA3-5T sp. nov., isolated from tidal flat sediment.</title>
        <authorList>
            <person name="Kim H.S."/>
            <person name="Kim J.-S."/>
            <person name="Suh M.K."/>
            <person name="Eom M.K."/>
            <person name="Lee J.-S."/>
        </authorList>
    </citation>
    <scope>NUCLEOTIDE SEQUENCE [LARGE SCALE GENOMIC DNA]</scope>
    <source>
        <strain evidence="2 3">SA3-5</strain>
    </source>
</reference>
<proteinExistence type="predicted"/>
<gene>
    <name evidence="2" type="ORF">PH586_11255</name>
</gene>
<keyword evidence="1" id="KW-1133">Transmembrane helix</keyword>
<evidence type="ECO:0000256" key="1">
    <source>
        <dbReference type="SAM" id="Phobius"/>
    </source>
</evidence>
<dbReference type="EMBL" id="JAQJZJ010000004">
    <property type="protein sequence ID" value="MDA7086961.1"/>
    <property type="molecule type" value="Genomic_DNA"/>
</dbReference>
<feature type="transmembrane region" description="Helical" evidence="1">
    <location>
        <begin position="46"/>
        <end position="63"/>
    </location>
</feature>
<evidence type="ECO:0000313" key="3">
    <source>
        <dbReference type="Proteomes" id="UP001212042"/>
    </source>
</evidence>
<keyword evidence="3" id="KW-1185">Reference proteome</keyword>
<dbReference type="RefSeq" id="WP_271347853.1">
    <property type="nucleotide sequence ID" value="NZ_JAQJZJ010000004.1"/>
</dbReference>
<feature type="transmembrane region" description="Helical" evidence="1">
    <location>
        <begin position="20"/>
        <end position="39"/>
    </location>
</feature>
<evidence type="ECO:0000313" key="2">
    <source>
        <dbReference type="EMBL" id="MDA7086961.1"/>
    </source>
</evidence>
<feature type="transmembrane region" description="Helical" evidence="1">
    <location>
        <begin position="83"/>
        <end position="101"/>
    </location>
</feature>
<organism evidence="2 3">
    <name type="scientific">Pseudomonas aestuarii</name>
    <dbReference type="NCBI Taxonomy" id="3018340"/>
    <lineage>
        <taxon>Bacteria</taxon>
        <taxon>Pseudomonadati</taxon>
        <taxon>Pseudomonadota</taxon>
        <taxon>Gammaproteobacteria</taxon>
        <taxon>Pseudomonadales</taxon>
        <taxon>Pseudomonadaceae</taxon>
        <taxon>Pseudomonas</taxon>
    </lineage>
</organism>
<sequence>MQTSMFNALLIDKPLREIFWFYGVIPSNILWAVTLAVYFSGAALTTLIFMFAVLLGYTAWIIGEIWRCSDNVKNPAHGEIARVLTAAWAINTLLLTAFLLLQRLG</sequence>
<keyword evidence="1" id="KW-0812">Transmembrane</keyword>
<comment type="caution">
    <text evidence="2">The sequence shown here is derived from an EMBL/GenBank/DDBJ whole genome shotgun (WGS) entry which is preliminary data.</text>
</comment>
<name>A0ABT4XFF3_9PSED</name>